<keyword evidence="3" id="KW-1185">Reference proteome</keyword>
<keyword evidence="1" id="KW-1133">Transmembrane helix</keyword>
<keyword evidence="1" id="KW-0472">Membrane</keyword>
<proteinExistence type="predicted"/>
<organism evidence="2 3">
    <name type="scientific">Caenorhabditis auriculariae</name>
    <dbReference type="NCBI Taxonomy" id="2777116"/>
    <lineage>
        <taxon>Eukaryota</taxon>
        <taxon>Metazoa</taxon>
        <taxon>Ecdysozoa</taxon>
        <taxon>Nematoda</taxon>
        <taxon>Chromadorea</taxon>
        <taxon>Rhabditida</taxon>
        <taxon>Rhabditina</taxon>
        <taxon>Rhabditomorpha</taxon>
        <taxon>Rhabditoidea</taxon>
        <taxon>Rhabditidae</taxon>
        <taxon>Peloderinae</taxon>
        <taxon>Caenorhabditis</taxon>
    </lineage>
</organism>
<evidence type="ECO:0000313" key="3">
    <source>
        <dbReference type="Proteomes" id="UP000835052"/>
    </source>
</evidence>
<dbReference type="InterPro" id="IPR029063">
    <property type="entry name" value="SAM-dependent_MTases_sf"/>
</dbReference>
<protein>
    <submittedName>
        <fullName evidence="2">Uncharacterized protein</fullName>
    </submittedName>
</protein>
<gene>
    <name evidence="2" type="ORF">CAUJ_LOCUS4625</name>
</gene>
<accession>A0A8S1GXS8</accession>
<comment type="caution">
    <text evidence="2">The sequence shown here is derived from an EMBL/GenBank/DDBJ whole genome shotgun (WGS) entry which is preliminary data.</text>
</comment>
<sequence>MVVLWRFEDPPAIVTSFITTIIYASYLALLGQFAIVGPPDLSPYSPEAQAYLDTLHGDQPLDEYTFMHLLFRRQGQQTIRQTLCDKDGNCYEVADTVRRDGNNIVPERRIQKKEPANDTRISDHVLLKIPLAMSPSKARTDDWIAEPEILPDESFALDALSELFASGAVSLSKFSKLRILVIGGISLLERFLGVYFPNVIVTKVIAAEAVEKLSAKWIWKDFKKNGSEIIDSLDKCGTKYELIVVDSFTNYEKVETLHKLRDSLKQEGTFVVNFYASKEQQFFEKLYVLQGVFEHCFLYDVRGRNNKMVVCRNEPFPENYANSHLKARNYLLALSQTKRVPKFNFQMIHG</sequence>
<dbReference type="EMBL" id="CAJGYM010000009">
    <property type="protein sequence ID" value="CAD6188706.1"/>
    <property type="molecule type" value="Genomic_DNA"/>
</dbReference>
<keyword evidence="1" id="KW-0812">Transmembrane</keyword>
<reference evidence="2" key="1">
    <citation type="submission" date="2020-10" db="EMBL/GenBank/DDBJ databases">
        <authorList>
            <person name="Kikuchi T."/>
        </authorList>
    </citation>
    <scope>NUCLEOTIDE SEQUENCE</scope>
    <source>
        <strain evidence="2">NKZ352</strain>
    </source>
</reference>
<dbReference type="Gene3D" id="3.40.50.150">
    <property type="entry name" value="Vaccinia Virus protein VP39"/>
    <property type="match status" value="1"/>
</dbReference>
<evidence type="ECO:0000256" key="1">
    <source>
        <dbReference type="SAM" id="Phobius"/>
    </source>
</evidence>
<dbReference type="AlphaFoldDB" id="A0A8S1GXS8"/>
<dbReference type="Proteomes" id="UP000835052">
    <property type="component" value="Unassembled WGS sequence"/>
</dbReference>
<evidence type="ECO:0000313" key="2">
    <source>
        <dbReference type="EMBL" id="CAD6188706.1"/>
    </source>
</evidence>
<feature type="transmembrane region" description="Helical" evidence="1">
    <location>
        <begin position="12"/>
        <end position="35"/>
    </location>
</feature>
<name>A0A8S1GXS8_9PELO</name>
<dbReference type="SUPFAM" id="SSF53335">
    <property type="entry name" value="S-adenosyl-L-methionine-dependent methyltransferases"/>
    <property type="match status" value="1"/>
</dbReference>